<keyword evidence="3" id="KW-0597">Phosphoprotein</keyword>
<dbReference type="Gene3D" id="1.10.287.130">
    <property type="match status" value="1"/>
</dbReference>
<reference evidence="7" key="1">
    <citation type="submission" date="2021-01" db="EMBL/GenBank/DDBJ databases">
        <title>Marivirga aurantiaca sp. nov., isolated from intertidal surface sediments.</title>
        <authorList>
            <person name="Zhang M."/>
        </authorList>
    </citation>
    <scope>NUCLEOTIDE SEQUENCE</scope>
    <source>
        <strain evidence="7">S37H4</strain>
    </source>
</reference>
<keyword evidence="4" id="KW-0808">Transferase</keyword>
<evidence type="ECO:0000259" key="6">
    <source>
        <dbReference type="PROSITE" id="PS50109"/>
    </source>
</evidence>
<dbReference type="Pfam" id="PF13596">
    <property type="entry name" value="PAS_10"/>
    <property type="match status" value="1"/>
</dbReference>
<dbReference type="InterPro" id="IPR052162">
    <property type="entry name" value="Sensor_kinase/Photoreceptor"/>
</dbReference>
<dbReference type="Pfam" id="PF02518">
    <property type="entry name" value="HATPase_c"/>
    <property type="match status" value="1"/>
</dbReference>
<dbReference type="RefSeq" id="WP_201431049.1">
    <property type="nucleotide sequence ID" value="NZ_JAEQBW010000003.1"/>
</dbReference>
<dbReference type="InterPro" id="IPR036890">
    <property type="entry name" value="HATPase_C_sf"/>
</dbReference>
<comment type="caution">
    <text evidence="7">The sequence shown here is derived from an EMBL/GenBank/DDBJ whole genome shotgun (WGS) entry which is preliminary data.</text>
</comment>
<sequence length="352" mass="40555">MADLRELNEELENYFRNTVIPQLFFDAHFILRKFTPPAMKLFNLSQKDLGRHISDISDNIRYPTILENITEVMETQQDFEKEIQTTDFKWYQMNILPYITRKEGKSNGVIITFVDITDRIETLKAFEKLNRNFENIFYTVSHDLKGPIGNVEVLIQLLKDAPDKESEDAKSIIELLIKSVKNLKQTIEEITDISDGIDSHSLDKQVGRIYLEKIVRDVQLSLKDKIAQSNARITTEFNIPEIKFSRRKIRSIIYNLLSNAIKYTASEQVPEIFIKTEKLDDFILLTVKDNGIGIATDKHEAVFSRYTRIVEDVEGTGVGLFIVKRMVEDSGGKIEVESSLGKGSTFKVYIKE</sequence>
<dbReference type="SMART" id="SM00387">
    <property type="entry name" value="HATPase_c"/>
    <property type="match status" value="1"/>
</dbReference>
<evidence type="ECO:0000313" key="8">
    <source>
        <dbReference type="Proteomes" id="UP000611723"/>
    </source>
</evidence>
<evidence type="ECO:0000256" key="3">
    <source>
        <dbReference type="ARBA" id="ARBA00022553"/>
    </source>
</evidence>
<evidence type="ECO:0000256" key="1">
    <source>
        <dbReference type="ARBA" id="ARBA00000085"/>
    </source>
</evidence>
<dbReference type="InterPro" id="IPR036097">
    <property type="entry name" value="HisK_dim/P_sf"/>
</dbReference>
<dbReference type="EC" id="2.7.13.3" evidence="2"/>
<dbReference type="EMBL" id="JAEQBW010000003">
    <property type="protein sequence ID" value="MBK6265385.1"/>
    <property type="molecule type" value="Genomic_DNA"/>
</dbReference>
<dbReference type="Gene3D" id="3.30.565.10">
    <property type="entry name" value="Histidine kinase-like ATPase, C-terminal domain"/>
    <property type="match status" value="1"/>
</dbReference>
<dbReference type="SUPFAM" id="SSF55874">
    <property type="entry name" value="ATPase domain of HSP90 chaperone/DNA topoisomerase II/histidine kinase"/>
    <property type="match status" value="1"/>
</dbReference>
<dbReference type="SUPFAM" id="SSF55785">
    <property type="entry name" value="PYP-like sensor domain (PAS domain)"/>
    <property type="match status" value="1"/>
</dbReference>
<dbReference type="InterPro" id="IPR003594">
    <property type="entry name" value="HATPase_dom"/>
</dbReference>
<dbReference type="Gene3D" id="3.30.450.20">
    <property type="entry name" value="PAS domain"/>
    <property type="match status" value="1"/>
</dbReference>
<evidence type="ECO:0000256" key="4">
    <source>
        <dbReference type="ARBA" id="ARBA00022679"/>
    </source>
</evidence>
<dbReference type="InterPro" id="IPR003661">
    <property type="entry name" value="HisK_dim/P_dom"/>
</dbReference>
<dbReference type="InterPro" id="IPR004358">
    <property type="entry name" value="Sig_transdc_His_kin-like_C"/>
</dbReference>
<dbReference type="AlphaFoldDB" id="A0A934WZ08"/>
<dbReference type="InterPro" id="IPR035965">
    <property type="entry name" value="PAS-like_dom_sf"/>
</dbReference>
<dbReference type="PROSITE" id="PS50109">
    <property type="entry name" value="HIS_KIN"/>
    <property type="match status" value="1"/>
</dbReference>
<evidence type="ECO:0000256" key="5">
    <source>
        <dbReference type="ARBA" id="ARBA00022777"/>
    </source>
</evidence>
<feature type="domain" description="Histidine kinase" evidence="6">
    <location>
        <begin position="139"/>
        <end position="352"/>
    </location>
</feature>
<name>A0A934WZ08_9BACT</name>
<dbReference type="Pfam" id="PF00512">
    <property type="entry name" value="HisKA"/>
    <property type="match status" value="1"/>
</dbReference>
<keyword evidence="8" id="KW-1185">Reference proteome</keyword>
<dbReference type="Proteomes" id="UP000611723">
    <property type="component" value="Unassembled WGS sequence"/>
</dbReference>
<dbReference type="InterPro" id="IPR005467">
    <property type="entry name" value="His_kinase_dom"/>
</dbReference>
<comment type="catalytic activity">
    <reaction evidence="1">
        <text>ATP + protein L-histidine = ADP + protein N-phospho-L-histidine.</text>
        <dbReference type="EC" id="2.7.13.3"/>
    </reaction>
</comment>
<protein>
    <recommendedName>
        <fullName evidence="2">histidine kinase</fullName>
        <ecNumber evidence="2">2.7.13.3</ecNumber>
    </recommendedName>
</protein>
<dbReference type="GO" id="GO:0000155">
    <property type="term" value="F:phosphorelay sensor kinase activity"/>
    <property type="evidence" value="ECO:0007669"/>
    <property type="project" value="InterPro"/>
</dbReference>
<dbReference type="CDD" id="cd00075">
    <property type="entry name" value="HATPase"/>
    <property type="match status" value="1"/>
</dbReference>
<evidence type="ECO:0000256" key="2">
    <source>
        <dbReference type="ARBA" id="ARBA00012438"/>
    </source>
</evidence>
<gene>
    <name evidence="7" type="ORF">JKA74_10070</name>
</gene>
<accession>A0A934WZ08</accession>
<dbReference type="SUPFAM" id="SSF47384">
    <property type="entry name" value="Homodimeric domain of signal transducing histidine kinase"/>
    <property type="match status" value="1"/>
</dbReference>
<dbReference type="PANTHER" id="PTHR43304">
    <property type="entry name" value="PHYTOCHROME-LIKE PROTEIN CPH1"/>
    <property type="match status" value="1"/>
</dbReference>
<organism evidence="7 8">
    <name type="scientific">Marivirga aurantiaca</name>
    <dbReference type="NCBI Taxonomy" id="2802615"/>
    <lineage>
        <taxon>Bacteria</taxon>
        <taxon>Pseudomonadati</taxon>
        <taxon>Bacteroidota</taxon>
        <taxon>Cytophagia</taxon>
        <taxon>Cytophagales</taxon>
        <taxon>Marivirgaceae</taxon>
        <taxon>Marivirga</taxon>
    </lineage>
</organism>
<proteinExistence type="predicted"/>
<evidence type="ECO:0000313" key="7">
    <source>
        <dbReference type="EMBL" id="MBK6265385.1"/>
    </source>
</evidence>
<dbReference type="CDD" id="cd00082">
    <property type="entry name" value="HisKA"/>
    <property type="match status" value="1"/>
</dbReference>
<dbReference type="PRINTS" id="PR00344">
    <property type="entry name" value="BCTRLSENSOR"/>
</dbReference>
<keyword evidence="5" id="KW-0418">Kinase</keyword>
<dbReference type="PANTHER" id="PTHR43304:SF1">
    <property type="entry name" value="PAC DOMAIN-CONTAINING PROTEIN"/>
    <property type="match status" value="1"/>
</dbReference>